<evidence type="ECO:0000256" key="1">
    <source>
        <dbReference type="ARBA" id="ARBA00022722"/>
    </source>
</evidence>
<dbReference type="Proteomes" id="UP000487882">
    <property type="component" value="Unassembled WGS sequence"/>
</dbReference>
<dbReference type="Gene3D" id="3.40.50.1010">
    <property type="entry name" value="5'-nuclease"/>
    <property type="match status" value="1"/>
</dbReference>
<dbReference type="EMBL" id="WNLP01000005">
    <property type="protein sequence ID" value="MUH59802.1"/>
    <property type="molecule type" value="Genomic_DNA"/>
</dbReference>
<dbReference type="RefSeq" id="WP_155588743.1">
    <property type="nucleotide sequence ID" value="NZ_WNLP01000005.1"/>
</dbReference>
<protein>
    <submittedName>
        <fullName evidence="6">Toxin-antitoxin system toxin component PIN family</fullName>
    </submittedName>
</protein>
<keyword evidence="2" id="KW-0479">Metal-binding</keyword>
<keyword evidence="4" id="KW-0460">Magnesium</keyword>
<organism evidence="6 7">
    <name type="scientific">Bifidobacterium canis</name>
    <dbReference type="NCBI Taxonomy" id="2610880"/>
    <lineage>
        <taxon>Bacteria</taxon>
        <taxon>Bacillati</taxon>
        <taxon>Actinomycetota</taxon>
        <taxon>Actinomycetes</taxon>
        <taxon>Bifidobacteriales</taxon>
        <taxon>Bifidobacteriaceae</taxon>
        <taxon>Bifidobacterium</taxon>
    </lineage>
</organism>
<evidence type="ECO:0000313" key="7">
    <source>
        <dbReference type="Proteomes" id="UP000487882"/>
    </source>
</evidence>
<gene>
    <name evidence="6" type="ORF">GSD1FS_1145</name>
</gene>
<comment type="caution">
    <text evidence="6">The sequence shown here is derived from an EMBL/GenBank/DDBJ whole genome shotgun (WGS) entry which is preliminary data.</text>
</comment>
<dbReference type="GO" id="GO:0046872">
    <property type="term" value="F:metal ion binding"/>
    <property type="evidence" value="ECO:0007669"/>
    <property type="project" value="UniProtKB-KW"/>
</dbReference>
<evidence type="ECO:0000256" key="2">
    <source>
        <dbReference type="ARBA" id="ARBA00022723"/>
    </source>
</evidence>
<evidence type="ECO:0000313" key="6">
    <source>
        <dbReference type="EMBL" id="MUH59802.1"/>
    </source>
</evidence>
<dbReference type="GO" id="GO:0004518">
    <property type="term" value="F:nuclease activity"/>
    <property type="evidence" value="ECO:0007669"/>
    <property type="project" value="UniProtKB-KW"/>
</dbReference>
<feature type="domain" description="PIN" evidence="5">
    <location>
        <begin position="3"/>
        <end position="116"/>
    </location>
</feature>
<reference evidence="6 7" key="1">
    <citation type="submission" date="2019-09" db="EMBL/GenBank/DDBJ databases">
        <title>Bifidobacterium canis sp. nov., isolated from the digestive tract of German Shepherd dog puppy.</title>
        <authorList>
            <person name="Bunesova V."/>
        </authorList>
    </citation>
    <scope>NUCLEOTIDE SEQUENCE [LARGE SCALE GENOMIC DNA]</scope>
    <source>
        <strain evidence="6 7">GSD1FS</strain>
    </source>
</reference>
<dbReference type="Pfam" id="PF13470">
    <property type="entry name" value="PIN_3"/>
    <property type="match status" value="1"/>
</dbReference>
<dbReference type="SUPFAM" id="SSF88723">
    <property type="entry name" value="PIN domain-like"/>
    <property type="match status" value="1"/>
</dbReference>
<evidence type="ECO:0000259" key="5">
    <source>
        <dbReference type="Pfam" id="PF13470"/>
    </source>
</evidence>
<accession>A0A7K1J5D5</accession>
<dbReference type="CDD" id="cd09854">
    <property type="entry name" value="PIN_VapC-like"/>
    <property type="match status" value="1"/>
</dbReference>
<keyword evidence="7" id="KW-1185">Reference proteome</keyword>
<dbReference type="InterPro" id="IPR002716">
    <property type="entry name" value="PIN_dom"/>
</dbReference>
<sequence length="137" mass="15040">MQVLLDTNVLLDFCDSARQPFHDDCLTLLRACVNNDVATLASVSSLNDAYYILAKRYGEPFAQQSVAGLLELFDVQPMLVSYANTAVDSNEPDFEDGLIRAMAEKLHCDVIVTRDAAAFRASQVPALTPQECVARLV</sequence>
<evidence type="ECO:0000256" key="4">
    <source>
        <dbReference type="ARBA" id="ARBA00022842"/>
    </source>
</evidence>
<proteinExistence type="predicted"/>
<keyword evidence="1" id="KW-0540">Nuclease</keyword>
<evidence type="ECO:0000256" key="3">
    <source>
        <dbReference type="ARBA" id="ARBA00022801"/>
    </source>
</evidence>
<dbReference type="InterPro" id="IPR029060">
    <property type="entry name" value="PIN-like_dom_sf"/>
</dbReference>
<name>A0A7K1J5D5_9BIFI</name>
<keyword evidence="3" id="KW-0378">Hydrolase</keyword>
<dbReference type="GO" id="GO:0016787">
    <property type="term" value="F:hydrolase activity"/>
    <property type="evidence" value="ECO:0007669"/>
    <property type="project" value="UniProtKB-KW"/>
</dbReference>
<dbReference type="AlphaFoldDB" id="A0A7K1J5D5"/>